<evidence type="ECO:0000256" key="1">
    <source>
        <dbReference type="ARBA" id="ARBA00004418"/>
    </source>
</evidence>
<dbReference type="EMBL" id="CABFNB010000089">
    <property type="protein sequence ID" value="VTZ61161.1"/>
    <property type="molecule type" value="Genomic_DNA"/>
</dbReference>
<evidence type="ECO:0000313" key="4">
    <source>
        <dbReference type="EMBL" id="PLT94168.1"/>
    </source>
</evidence>
<dbReference type="InterPro" id="IPR006059">
    <property type="entry name" value="SBP"/>
</dbReference>
<dbReference type="GeneID" id="61612973"/>
<reference evidence="4" key="1">
    <citation type="submission" date="2017-04" db="EMBL/GenBank/DDBJ databases">
        <authorList>
            <person name="Porter S."/>
            <person name="Friesen M.L."/>
            <person name="Faber-Hammond J."/>
        </authorList>
    </citation>
    <scope>NUCLEOTIDE SEQUENCE</scope>
    <source>
        <strain evidence="4">Str16</strain>
    </source>
</reference>
<dbReference type="GO" id="GO:0042597">
    <property type="term" value="C:periplasmic space"/>
    <property type="evidence" value="ECO:0007669"/>
    <property type="project" value="UniProtKB-SubCell"/>
</dbReference>
<comment type="similarity">
    <text evidence="2">Belongs to the bacterial solute-binding protein 1 family.</text>
</comment>
<comment type="subcellular location">
    <subcellularLocation>
        <location evidence="1">Periplasm</location>
    </subcellularLocation>
</comment>
<dbReference type="Gene3D" id="3.40.190.10">
    <property type="entry name" value="Periplasmic binding protein-like II"/>
    <property type="match status" value="2"/>
</dbReference>
<dbReference type="PROSITE" id="PS51318">
    <property type="entry name" value="TAT"/>
    <property type="match status" value="1"/>
</dbReference>
<dbReference type="InterPro" id="IPR006311">
    <property type="entry name" value="TAT_signal"/>
</dbReference>
<sequence length="449" mass="48088">MIKPIISSPRPHLSRRQVLQGVAAAAGAGLAGFPGQLGAASQVKELIVLTGTTPWLPAYQKAAAAYEAEKGIKITFRAFPYGGMRTQMTNAIQSKNAAFDVFQLDEPWTGQFYDNGWVKPLEEIIEGYKLDPNILTYDSLPLWDKQQRRGKAGGKIMGLPINGNVDLFVYRKDIYEKLGLTVPKTWDEAIENGKKAVEAGEVRYGYVTRGQPTAGGQSVSFEFMHVLYGFGGDWFKADGATLVPTINNDAAKTAAATFRRLLELGPSRSQTVGQADCIALMQSGQALQGHFVAAGMPQLEDETRSSVVGKCGYTIVLAGSLDHPVPASGVWSLCVPADQAPERQLAAAEFIMWMLDKKQQEAFAGAGGMPTRKDVDVSGAGALRPIMEAARDSAALTQGAIRYVFAAQMLEAVEPVIGQIGSGDLAVDEGLDELQAKLAEIAKASGFAK</sequence>
<evidence type="ECO:0000256" key="3">
    <source>
        <dbReference type="ARBA" id="ARBA00022764"/>
    </source>
</evidence>
<reference evidence="5" key="3">
    <citation type="submission" date="2019-06" db="EMBL/GenBank/DDBJ databases">
        <authorList>
            <person name="Le Quere A."/>
            <person name="Colella S."/>
        </authorList>
    </citation>
    <scope>NUCLEOTIDE SEQUENCE</scope>
    <source>
        <strain evidence="5">EmedicaeMD41</strain>
    </source>
</reference>
<reference evidence="4 6" key="2">
    <citation type="journal article" date="2018" name="FEMS Microbiol. Ecol.">
        <title>Co-invading symbiotic mutualists of Medicago polymorpha retain high ancestral diversity and contain diverse accessory genomes.</title>
        <authorList>
            <person name="Porter S.S."/>
            <person name="Faber-Hammond J.J."/>
            <person name="Friesen M.L."/>
        </authorList>
    </citation>
    <scope>NUCLEOTIDE SEQUENCE [LARGE SCALE GENOMIC DNA]</scope>
    <source>
        <strain evidence="4 6">Str16</strain>
    </source>
</reference>
<organism evidence="5">
    <name type="scientific">Sinorhizobium medicae</name>
    <dbReference type="NCBI Taxonomy" id="110321"/>
    <lineage>
        <taxon>Bacteria</taxon>
        <taxon>Pseudomonadati</taxon>
        <taxon>Pseudomonadota</taxon>
        <taxon>Alphaproteobacteria</taxon>
        <taxon>Hyphomicrobiales</taxon>
        <taxon>Rhizobiaceae</taxon>
        <taxon>Sinorhizobium/Ensifer group</taxon>
        <taxon>Sinorhizobium</taxon>
    </lineage>
</organism>
<dbReference type="RefSeq" id="WP_011976194.1">
    <property type="nucleotide sequence ID" value="NZ_ATYC01000022.1"/>
</dbReference>
<gene>
    <name evidence="4" type="ORF">BMJ33_31385</name>
    <name evidence="5" type="ORF">EMEDMD4_240104</name>
</gene>
<dbReference type="SUPFAM" id="SSF53850">
    <property type="entry name" value="Periplasmic binding protein-like II"/>
    <property type="match status" value="1"/>
</dbReference>
<evidence type="ECO:0000313" key="6">
    <source>
        <dbReference type="Proteomes" id="UP001190825"/>
    </source>
</evidence>
<dbReference type="PANTHER" id="PTHR43649">
    <property type="entry name" value="ARABINOSE-BINDING PROTEIN-RELATED"/>
    <property type="match status" value="1"/>
</dbReference>
<keyword evidence="3" id="KW-0574">Periplasm</keyword>
<proteinExistence type="inferred from homology"/>
<dbReference type="InterPro" id="IPR050490">
    <property type="entry name" value="Bact_solute-bd_prot1"/>
</dbReference>
<dbReference type="Proteomes" id="UP001190825">
    <property type="component" value="Unassembled WGS sequence"/>
</dbReference>
<dbReference type="Pfam" id="PF01547">
    <property type="entry name" value="SBP_bac_1"/>
    <property type="match status" value="1"/>
</dbReference>
<evidence type="ECO:0000313" key="5">
    <source>
        <dbReference type="EMBL" id="VTZ61161.1"/>
    </source>
</evidence>
<name>A0A508X029_9HYPH</name>
<protein>
    <submittedName>
        <fullName evidence="4">ABC transporter substrate-binding protein</fullName>
    </submittedName>
    <submittedName>
        <fullName evidence="5">Extracellular solute-binding protein family 1</fullName>
    </submittedName>
</protein>
<dbReference type="EMBL" id="NBUC01000163">
    <property type="protein sequence ID" value="PLT94168.1"/>
    <property type="molecule type" value="Genomic_DNA"/>
</dbReference>
<evidence type="ECO:0000256" key="2">
    <source>
        <dbReference type="ARBA" id="ARBA00008520"/>
    </source>
</evidence>
<dbReference type="Proteomes" id="UP000507954">
    <property type="component" value="Unassembled WGS sequence"/>
</dbReference>
<dbReference type="AlphaFoldDB" id="A0A508X029"/>
<keyword evidence="6" id="KW-1185">Reference proteome</keyword>
<accession>A0A508X029</accession>
<dbReference type="PANTHER" id="PTHR43649:SF12">
    <property type="entry name" value="DIACETYLCHITOBIOSE BINDING PROTEIN DASA"/>
    <property type="match status" value="1"/>
</dbReference>
<dbReference type="OMA" id="ANIMPEM"/>